<proteinExistence type="predicted"/>
<dbReference type="Proteomes" id="UP000799779">
    <property type="component" value="Unassembled WGS sequence"/>
</dbReference>
<name>A0A6A5X066_9PLEO</name>
<organism evidence="2 3">
    <name type="scientific">Amniculicola lignicola CBS 123094</name>
    <dbReference type="NCBI Taxonomy" id="1392246"/>
    <lineage>
        <taxon>Eukaryota</taxon>
        <taxon>Fungi</taxon>
        <taxon>Dikarya</taxon>
        <taxon>Ascomycota</taxon>
        <taxon>Pezizomycotina</taxon>
        <taxon>Dothideomycetes</taxon>
        <taxon>Pleosporomycetidae</taxon>
        <taxon>Pleosporales</taxon>
        <taxon>Amniculicolaceae</taxon>
        <taxon>Amniculicola</taxon>
    </lineage>
</organism>
<evidence type="ECO:0000313" key="3">
    <source>
        <dbReference type="Proteomes" id="UP000799779"/>
    </source>
</evidence>
<keyword evidence="3" id="KW-1185">Reference proteome</keyword>
<sequence length="195" mass="22115">MTRKDNKEGPEMSCQHVRSTPDPSPHRSWTKAFVATGRVGWGAPFHALHSLSSHNISPRQNLFTKRQSRQLRPHNCSGAKHSILISLHPILPHRTPVPSSSRTATILFRPSDEPRPATFRPFPQLNFLIRDHHFVLLMKTRKCSSPRTNRKMMSRNVQNSAGEACEEGGRQCLASLARVMGYPEVTNNERVVWPL</sequence>
<accession>A0A6A5X066</accession>
<reference evidence="2" key="1">
    <citation type="journal article" date="2020" name="Stud. Mycol.">
        <title>101 Dothideomycetes genomes: a test case for predicting lifestyles and emergence of pathogens.</title>
        <authorList>
            <person name="Haridas S."/>
            <person name="Albert R."/>
            <person name="Binder M."/>
            <person name="Bloem J."/>
            <person name="Labutti K."/>
            <person name="Salamov A."/>
            <person name="Andreopoulos B."/>
            <person name="Baker S."/>
            <person name="Barry K."/>
            <person name="Bills G."/>
            <person name="Bluhm B."/>
            <person name="Cannon C."/>
            <person name="Castanera R."/>
            <person name="Culley D."/>
            <person name="Daum C."/>
            <person name="Ezra D."/>
            <person name="Gonzalez J."/>
            <person name="Henrissat B."/>
            <person name="Kuo A."/>
            <person name="Liang C."/>
            <person name="Lipzen A."/>
            <person name="Lutzoni F."/>
            <person name="Magnuson J."/>
            <person name="Mondo S."/>
            <person name="Nolan M."/>
            <person name="Ohm R."/>
            <person name="Pangilinan J."/>
            <person name="Park H.-J."/>
            <person name="Ramirez L."/>
            <person name="Alfaro M."/>
            <person name="Sun H."/>
            <person name="Tritt A."/>
            <person name="Yoshinaga Y."/>
            <person name="Zwiers L.-H."/>
            <person name="Turgeon B."/>
            <person name="Goodwin S."/>
            <person name="Spatafora J."/>
            <person name="Crous P."/>
            <person name="Grigoriev I."/>
        </authorList>
    </citation>
    <scope>NUCLEOTIDE SEQUENCE</scope>
    <source>
        <strain evidence="2">CBS 123094</strain>
    </source>
</reference>
<protein>
    <submittedName>
        <fullName evidence="2">Uncharacterized protein</fullName>
    </submittedName>
</protein>
<evidence type="ECO:0000313" key="2">
    <source>
        <dbReference type="EMBL" id="KAF2007247.1"/>
    </source>
</evidence>
<dbReference type="AlphaFoldDB" id="A0A6A5X066"/>
<feature type="region of interest" description="Disordered" evidence="1">
    <location>
        <begin position="1"/>
        <end position="27"/>
    </location>
</feature>
<gene>
    <name evidence="2" type="ORF">P154DRAFT_116134</name>
</gene>
<dbReference type="EMBL" id="ML977557">
    <property type="protein sequence ID" value="KAF2007247.1"/>
    <property type="molecule type" value="Genomic_DNA"/>
</dbReference>
<feature type="compositionally biased region" description="Basic and acidic residues" evidence="1">
    <location>
        <begin position="1"/>
        <end position="10"/>
    </location>
</feature>
<evidence type="ECO:0000256" key="1">
    <source>
        <dbReference type="SAM" id="MobiDB-lite"/>
    </source>
</evidence>